<feature type="transmembrane region" description="Helical" evidence="8">
    <location>
        <begin position="319"/>
        <end position="338"/>
    </location>
</feature>
<comment type="caution">
    <text evidence="9">The sequence shown here is derived from an EMBL/GenBank/DDBJ whole genome shotgun (WGS) entry which is preliminary data.</text>
</comment>
<keyword evidence="5 8" id="KW-0812">Transmembrane</keyword>
<proteinExistence type="inferred from homology"/>
<keyword evidence="6 8" id="KW-1133">Transmembrane helix</keyword>
<evidence type="ECO:0000256" key="4">
    <source>
        <dbReference type="ARBA" id="ARBA00022475"/>
    </source>
</evidence>
<evidence type="ECO:0000256" key="5">
    <source>
        <dbReference type="ARBA" id="ARBA00022692"/>
    </source>
</evidence>
<keyword evidence="4" id="KW-1003">Cell membrane</keyword>
<dbReference type="InterPro" id="IPR037294">
    <property type="entry name" value="ABC_BtuC-like"/>
</dbReference>
<evidence type="ECO:0000256" key="3">
    <source>
        <dbReference type="ARBA" id="ARBA00022448"/>
    </source>
</evidence>
<dbReference type="InterPro" id="IPR000522">
    <property type="entry name" value="ABC_transptr_permease_BtuC"/>
</dbReference>
<evidence type="ECO:0000256" key="7">
    <source>
        <dbReference type="ARBA" id="ARBA00023136"/>
    </source>
</evidence>
<keyword evidence="3" id="KW-0813">Transport</keyword>
<dbReference type="RefSeq" id="WP_141361477.1">
    <property type="nucleotide sequence ID" value="NZ_BAAAJL010000003.1"/>
</dbReference>
<dbReference type="SUPFAM" id="SSF81345">
    <property type="entry name" value="ABC transporter involved in vitamin B12 uptake, BtuC"/>
    <property type="match status" value="1"/>
</dbReference>
<evidence type="ECO:0000256" key="1">
    <source>
        <dbReference type="ARBA" id="ARBA00004651"/>
    </source>
</evidence>
<dbReference type="PANTHER" id="PTHR30472:SF1">
    <property type="entry name" value="FE(3+) DICITRATE TRANSPORT SYSTEM PERMEASE PROTEIN FECC-RELATED"/>
    <property type="match status" value="1"/>
</dbReference>
<organism evidence="9 10">
    <name type="scientific">Glutamicibacter uratoxydans</name>
    <name type="common">Arthrobacter uratoxydans</name>
    <dbReference type="NCBI Taxonomy" id="43667"/>
    <lineage>
        <taxon>Bacteria</taxon>
        <taxon>Bacillati</taxon>
        <taxon>Actinomycetota</taxon>
        <taxon>Actinomycetes</taxon>
        <taxon>Micrococcales</taxon>
        <taxon>Micrococcaceae</taxon>
        <taxon>Glutamicibacter</taxon>
    </lineage>
</organism>
<feature type="transmembrane region" description="Helical" evidence="8">
    <location>
        <begin position="75"/>
        <end position="92"/>
    </location>
</feature>
<keyword evidence="7 8" id="KW-0472">Membrane</keyword>
<dbReference type="Proteomes" id="UP000316612">
    <property type="component" value="Unassembled WGS sequence"/>
</dbReference>
<reference evidence="9 10" key="1">
    <citation type="submission" date="2019-06" db="EMBL/GenBank/DDBJ databases">
        <title>Whole genome shotgun sequence of Glutamicibacter uratoxydans NBRC 15515.</title>
        <authorList>
            <person name="Hosoyama A."/>
            <person name="Uohara A."/>
            <person name="Ohji S."/>
            <person name="Ichikawa N."/>
        </authorList>
    </citation>
    <scope>NUCLEOTIDE SEQUENCE [LARGE SCALE GENOMIC DNA]</scope>
    <source>
        <strain evidence="9 10">NBRC 15515</strain>
    </source>
</reference>
<dbReference type="GO" id="GO:0033214">
    <property type="term" value="P:siderophore-iron import into cell"/>
    <property type="evidence" value="ECO:0007669"/>
    <property type="project" value="TreeGrafter"/>
</dbReference>
<protein>
    <submittedName>
        <fullName evidence="9">Iron ABC transporter permease</fullName>
    </submittedName>
</protein>
<dbReference type="Gene3D" id="1.10.3470.10">
    <property type="entry name" value="ABC transporter involved in vitamin B12 uptake, BtuC"/>
    <property type="match status" value="1"/>
</dbReference>
<dbReference type="EMBL" id="BJNY01000002">
    <property type="protein sequence ID" value="GED04893.1"/>
    <property type="molecule type" value="Genomic_DNA"/>
</dbReference>
<evidence type="ECO:0000313" key="9">
    <source>
        <dbReference type="EMBL" id="GED04893.1"/>
    </source>
</evidence>
<keyword evidence="10" id="KW-1185">Reference proteome</keyword>
<feature type="transmembrane region" description="Helical" evidence="8">
    <location>
        <begin position="162"/>
        <end position="183"/>
    </location>
</feature>
<dbReference type="PANTHER" id="PTHR30472">
    <property type="entry name" value="FERRIC ENTEROBACTIN TRANSPORT SYSTEM PERMEASE PROTEIN"/>
    <property type="match status" value="1"/>
</dbReference>
<evidence type="ECO:0000256" key="2">
    <source>
        <dbReference type="ARBA" id="ARBA00007935"/>
    </source>
</evidence>
<feature type="transmembrane region" description="Helical" evidence="8">
    <location>
        <begin position="131"/>
        <end position="150"/>
    </location>
</feature>
<gene>
    <name evidence="9" type="ORF">AUR04nite_04250</name>
</gene>
<sequence>MAAGLYQDQAANRPALRSLPVFLVCAILMLMAIAASLFYGSQPVLASEVLAYVGGQNGNVSEPSASVMSLRAPRTVLGLICGVALGIAGALCQAHTRNPLADPGLLGVSAGAAAGVVFAISVLGLGLPSQYTVFGMAGGLAAGLVVLGLASRIRVTNSATSLILAGTIITGVLNAISSTVVLIDKVTMDKFRYWTVGSLSGRDAAVLWDVAPWLLLGLLLVVFNAPSLDALALGEDVASALGRNVGRDRIIGLLAVVVLASAATASMGAIAFLGLAAPHLARRIGPGGLPSIVALSGMLGGVIMLLADTAGRLVLPTSELSVGIMLSILGAPLFVVIARSSRMRRAHDSH</sequence>
<dbReference type="GO" id="GO:0022857">
    <property type="term" value="F:transmembrane transporter activity"/>
    <property type="evidence" value="ECO:0007669"/>
    <property type="project" value="InterPro"/>
</dbReference>
<feature type="transmembrane region" description="Helical" evidence="8">
    <location>
        <begin position="288"/>
        <end position="307"/>
    </location>
</feature>
<feature type="transmembrane region" description="Helical" evidence="8">
    <location>
        <begin position="250"/>
        <end position="276"/>
    </location>
</feature>
<feature type="transmembrane region" description="Helical" evidence="8">
    <location>
        <begin position="104"/>
        <end position="125"/>
    </location>
</feature>
<dbReference type="OrthoDB" id="9782305at2"/>
<comment type="subcellular location">
    <subcellularLocation>
        <location evidence="1">Cell membrane</location>
        <topology evidence="1">Multi-pass membrane protein</topology>
    </subcellularLocation>
</comment>
<evidence type="ECO:0000313" key="10">
    <source>
        <dbReference type="Proteomes" id="UP000316612"/>
    </source>
</evidence>
<dbReference type="GO" id="GO:0005886">
    <property type="term" value="C:plasma membrane"/>
    <property type="evidence" value="ECO:0007669"/>
    <property type="project" value="UniProtKB-SubCell"/>
</dbReference>
<feature type="transmembrane region" description="Helical" evidence="8">
    <location>
        <begin position="21"/>
        <end position="40"/>
    </location>
</feature>
<evidence type="ECO:0000256" key="8">
    <source>
        <dbReference type="SAM" id="Phobius"/>
    </source>
</evidence>
<comment type="similarity">
    <text evidence="2">Belongs to the binding-protein-dependent transport system permease family. FecCD subfamily.</text>
</comment>
<evidence type="ECO:0000256" key="6">
    <source>
        <dbReference type="ARBA" id="ARBA00022989"/>
    </source>
</evidence>
<dbReference type="AlphaFoldDB" id="A0A4Y4DK00"/>
<dbReference type="CDD" id="cd06550">
    <property type="entry name" value="TM_ABC_iron-siderophores_like"/>
    <property type="match status" value="1"/>
</dbReference>
<accession>A0A4Y4DK00</accession>
<name>A0A4Y4DK00_GLUUR</name>
<dbReference type="Pfam" id="PF01032">
    <property type="entry name" value="FecCD"/>
    <property type="match status" value="1"/>
</dbReference>